<dbReference type="PANTHER" id="PTHR10545:SF29">
    <property type="entry name" value="GH14572P-RELATED"/>
    <property type="match status" value="1"/>
</dbReference>
<keyword evidence="2" id="KW-0012">Acyltransferase</keyword>
<dbReference type="CDD" id="cd04301">
    <property type="entry name" value="NAT_SF"/>
    <property type="match status" value="1"/>
</dbReference>
<dbReference type="Proteomes" id="UP000067444">
    <property type="component" value="Chromosome"/>
</dbReference>
<keyword evidence="1 3" id="KW-0808">Transferase</keyword>
<dbReference type="InterPro" id="IPR051016">
    <property type="entry name" value="Diverse_Substrate_AcTransf"/>
</dbReference>
<dbReference type="AlphaFoldDB" id="A0A0K0Y373"/>
<gene>
    <name evidence="3" type="ORF">OSB_08540</name>
</gene>
<dbReference type="SUPFAM" id="SSF55729">
    <property type="entry name" value="Acyl-CoA N-acyltransferases (Nat)"/>
    <property type="match status" value="1"/>
</dbReference>
<evidence type="ECO:0000256" key="2">
    <source>
        <dbReference type="ARBA" id="ARBA00023315"/>
    </source>
</evidence>
<sequence length="152" mass="16162">MTDISFATRSDLPAIYDMICALCAYHGDEAQVGLLQLDDIFFGTSPTGTALIAKQGDTPLGYAGVTSATAIHERRPRLDIHHLFVIESHRARGIGKSLITAAKAHAISVDALRLTIGTDPGNETAIAAYRAMPDLEEITGSGPRFAIDLSPT</sequence>
<dbReference type="Gene3D" id="3.40.630.30">
    <property type="match status" value="1"/>
</dbReference>
<dbReference type="Pfam" id="PF00583">
    <property type="entry name" value="Acetyltransf_1"/>
    <property type="match status" value="1"/>
</dbReference>
<protein>
    <submittedName>
        <fullName evidence="3">Acetyltransferase (GNAT) family protein</fullName>
    </submittedName>
</protein>
<dbReference type="InterPro" id="IPR016181">
    <property type="entry name" value="Acyl_CoA_acyltransferase"/>
</dbReference>
<dbReference type="PROSITE" id="PS51186">
    <property type="entry name" value="GNAT"/>
    <property type="match status" value="1"/>
</dbReference>
<keyword evidence="4" id="KW-1185">Reference proteome</keyword>
<organism evidence="3 4">
    <name type="scientific">Octadecabacter temperatus</name>
    <dbReference type="NCBI Taxonomy" id="1458307"/>
    <lineage>
        <taxon>Bacteria</taxon>
        <taxon>Pseudomonadati</taxon>
        <taxon>Pseudomonadota</taxon>
        <taxon>Alphaproteobacteria</taxon>
        <taxon>Rhodobacterales</taxon>
        <taxon>Roseobacteraceae</taxon>
        <taxon>Octadecabacter</taxon>
    </lineage>
</organism>
<dbReference type="OrthoDB" id="7651332at2"/>
<dbReference type="GO" id="GO:0008080">
    <property type="term" value="F:N-acetyltransferase activity"/>
    <property type="evidence" value="ECO:0007669"/>
    <property type="project" value="TreeGrafter"/>
</dbReference>
<reference evidence="3 4" key="1">
    <citation type="journal article" date="2015" name="Genome Announc.">
        <title>Closed Genome Sequence of Octadecabacter temperatus SB1, the First Mesophilic Species of the Genus Octadecabacter.</title>
        <authorList>
            <person name="Voget S."/>
            <person name="Billerbeck S."/>
            <person name="Simon M."/>
            <person name="Daniel R."/>
        </authorList>
    </citation>
    <scope>NUCLEOTIDE SEQUENCE [LARGE SCALE GENOMIC DNA]</scope>
    <source>
        <strain evidence="3 4">SB1</strain>
    </source>
</reference>
<dbReference type="RefSeq" id="WP_049833807.1">
    <property type="nucleotide sequence ID" value="NZ_CP012160.1"/>
</dbReference>
<accession>A0A0K0Y373</accession>
<name>A0A0K0Y373_9RHOB</name>
<proteinExistence type="predicted"/>
<evidence type="ECO:0000313" key="4">
    <source>
        <dbReference type="Proteomes" id="UP000067444"/>
    </source>
</evidence>
<dbReference type="EMBL" id="CP012160">
    <property type="protein sequence ID" value="AKS45413.1"/>
    <property type="molecule type" value="Genomic_DNA"/>
</dbReference>
<dbReference type="STRING" id="1458307.OSB_08540"/>
<dbReference type="KEGG" id="otm:OSB_08540"/>
<dbReference type="InterPro" id="IPR000182">
    <property type="entry name" value="GNAT_dom"/>
</dbReference>
<evidence type="ECO:0000256" key="1">
    <source>
        <dbReference type="ARBA" id="ARBA00022679"/>
    </source>
</evidence>
<evidence type="ECO:0000313" key="3">
    <source>
        <dbReference type="EMBL" id="AKS45413.1"/>
    </source>
</evidence>
<dbReference type="PANTHER" id="PTHR10545">
    <property type="entry name" value="DIAMINE N-ACETYLTRANSFERASE"/>
    <property type="match status" value="1"/>
</dbReference>